<dbReference type="AlphaFoldDB" id="A0A3R8S094"/>
<organism evidence="2 3">
    <name type="scientific">Brachybacterium paraconglomeratum</name>
    <dbReference type="NCBI Taxonomy" id="173362"/>
    <lineage>
        <taxon>Bacteria</taxon>
        <taxon>Bacillati</taxon>
        <taxon>Actinomycetota</taxon>
        <taxon>Actinomycetes</taxon>
        <taxon>Micrococcales</taxon>
        <taxon>Dermabacteraceae</taxon>
        <taxon>Brachybacterium</taxon>
    </lineage>
</organism>
<feature type="compositionally biased region" description="Basic residues" evidence="1">
    <location>
        <begin position="70"/>
        <end position="80"/>
    </location>
</feature>
<reference evidence="2 3" key="1">
    <citation type="submission" date="2018-07" db="EMBL/GenBank/DDBJ databases">
        <title>Brachybacteriurn paraconglorneratum KCTC 9916.</title>
        <authorList>
            <person name="Li Y."/>
        </authorList>
    </citation>
    <scope>NUCLEOTIDE SEQUENCE [LARGE SCALE GENOMIC DNA]</scope>
    <source>
        <strain evidence="2 3">KCTC 9916</strain>
    </source>
</reference>
<dbReference type="EMBL" id="QOCI01000001">
    <property type="protein sequence ID" value="RRR19905.1"/>
    <property type="molecule type" value="Genomic_DNA"/>
</dbReference>
<gene>
    <name evidence="2" type="ORF">DS079_00380</name>
</gene>
<protein>
    <submittedName>
        <fullName evidence="2">Uncharacterized protein</fullName>
    </submittedName>
</protein>
<dbReference type="Proteomes" id="UP000274327">
    <property type="component" value="Unassembled WGS sequence"/>
</dbReference>
<feature type="region of interest" description="Disordered" evidence="1">
    <location>
        <begin position="1"/>
        <end position="80"/>
    </location>
</feature>
<accession>A0A3R8S094</accession>
<sequence length="80" mass="9164">MSSRPRGRREPSWGRRGRRRRARRGRTTSPPWTDDGAARDGRRAPGRSRTPVVRSGGAQSPRRLPDFASKRCRWPSLGRK</sequence>
<feature type="compositionally biased region" description="Basic residues" evidence="1">
    <location>
        <begin position="15"/>
        <end position="26"/>
    </location>
</feature>
<proteinExistence type="predicted"/>
<name>A0A3R8S094_9MICO</name>
<evidence type="ECO:0000256" key="1">
    <source>
        <dbReference type="SAM" id="MobiDB-lite"/>
    </source>
</evidence>
<comment type="caution">
    <text evidence="2">The sequence shown here is derived from an EMBL/GenBank/DDBJ whole genome shotgun (WGS) entry which is preliminary data.</text>
</comment>
<keyword evidence="3" id="KW-1185">Reference proteome</keyword>
<evidence type="ECO:0000313" key="2">
    <source>
        <dbReference type="EMBL" id="RRR19905.1"/>
    </source>
</evidence>
<evidence type="ECO:0000313" key="3">
    <source>
        <dbReference type="Proteomes" id="UP000274327"/>
    </source>
</evidence>